<sequence>MKEREDQEITEKTRRPATSSGTSSGVGPAGNQARSTWAEGDKVSTEQRRNEMAGETGDPQENTPTSGIVRHDSH</sequence>
<gene>
    <name evidence="2" type="ORF">PR048_019721</name>
</gene>
<feature type="compositionally biased region" description="Basic and acidic residues" evidence="1">
    <location>
        <begin position="39"/>
        <end position="52"/>
    </location>
</feature>
<keyword evidence="3" id="KW-1185">Reference proteome</keyword>
<dbReference type="EMBL" id="JARBHB010000007">
    <property type="protein sequence ID" value="KAJ8879115.1"/>
    <property type="molecule type" value="Genomic_DNA"/>
</dbReference>
<name>A0ABQ9H4D8_9NEOP</name>
<comment type="caution">
    <text evidence="2">The sequence shown here is derived from an EMBL/GenBank/DDBJ whole genome shotgun (WGS) entry which is preliminary data.</text>
</comment>
<proteinExistence type="predicted"/>
<evidence type="ECO:0000313" key="2">
    <source>
        <dbReference type="EMBL" id="KAJ8879115.1"/>
    </source>
</evidence>
<dbReference type="Proteomes" id="UP001159363">
    <property type="component" value="Chromosome 6"/>
</dbReference>
<feature type="compositionally biased region" description="Basic and acidic residues" evidence="1">
    <location>
        <begin position="1"/>
        <end position="14"/>
    </location>
</feature>
<feature type="compositionally biased region" description="Polar residues" evidence="1">
    <location>
        <begin position="16"/>
        <end position="25"/>
    </location>
</feature>
<accession>A0ABQ9H4D8</accession>
<reference evidence="2 3" key="1">
    <citation type="submission" date="2023-02" db="EMBL/GenBank/DDBJ databases">
        <title>LHISI_Scaffold_Assembly.</title>
        <authorList>
            <person name="Stuart O.P."/>
            <person name="Cleave R."/>
            <person name="Magrath M.J.L."/>
            <person name="Mikheyev A.S."/>
        </authorList>
    </citation>
    <scope>NUCLEOTIDE SEQUENCE [LARGE SCALE GENOMIC DNA]</scope>
    <source>
        <strain evidence="2">Daus_M_001</strain>
        <tissue evidence="2">Leg muscle</tissue>
    </source>
</reference>
<evidence type="ECO:0000313" key="3">
    <source>
        <dbReference type="Proteomes" id="UP001159363"/>
    </source>
</evidence>
<organism evidence="2 3">
    <name type="scientific">Dryococelus australis</name>
    <dbReference type="NCBI Taxonomy" id="614101"/>
    <lineage>
        <taxon>Eukaryota</taxon>
        <taxon>Metazoa</taxon>
        <taxon>Ecdysozoa</taxon>
        <taxon>Arthropoda</taxon>
        <taxon>Hexapoda</taxon>
        <taxon>Insecta</taxon>
        <taxon>Pterygota</taxon>
        <taxon>Neoptera</taxon>
        <taxon>Polyneoptera</taxon>
        <taxon>Phasmatodea</taxon>
        <taxon>Verophasmatodea</taxon>
        <taxon>Anareolatae</taxon>
        <taxon>Phasmatidae</taxon>
        <taxon>Eurycanthinae</taxon>
        <taxon>Dryococelus</taxon>
    </lineage>
</organism>
<feature type="region of interest" description="Disordered" evidence="1">
    <location>
        <begin position="1"/>
        <end position="74"/>
    </location>
</feature>
<evidence type="ECO:0000256" key="1">
    <source>
        <dbReference type="SAM" id="MobiDB-lite"/>
    </source>
</evidence>
<protein>
    <submittedName>
        <fullName evidence="2">Uncharacterized protein</fullName>
    </submittedName>
</protein>